<name>A0A222E2H6_9RHOB</name>
<accession>A0A222E2H6</accession>
<dbReference type="NCBIfam" id="TIGR01764">
    <property type="entry name" value="excise"/>
    <property type="match status" value="1"/>
</dbReference>
<reference evidence="3 4" key="1">
    <citation type="submission" date="2017-07" db="EMBL/GenBank/DDBJ databases">
        <title>Genome Sequence of Antarctobacter heliothermus Strain SMS3 Isolated from a culture of the Diatom Skeletonema marinoi.</title>
        <authorList>
            <person name="Topel M."/>
            <person name="Pinder M.I.M."/>
            <person name="Johansson O.N."/>
            <person name="Kourtchenko O."/>
            <person name="Godhe A."/>
            <person name="Clarke A.K."/>
        </authorList>
    </citation>
    <scope>NUCLEOTIDE SEQUENCE [LARGE SCALE GENOMIC DNA]</scope>
    <source>
        <strain evidence="3 4">SMS3</strain>
    </source>
</reference>
<evidence type="ECO:0000259" key="2">
    <source>
        <dbReference type="Pfam" id="PF12728"/>
    </source>
</evidence>
<dbReference type="EMBL" id="CP022540">
    <property type="protein sequence ID" value="ASP20405.1"/>
    <property type="molecule type" value="Genomic_DNA"/>
</dbReference>
<dbReference type="AlphaFoldDB" id="A0A222E2H6"/>
<keyword evidence="4" id="KW-1185">Reference proteome</keyword>
<evidence type="ECO:0000313" key="4">
    <source>
        <dbReference type="Proteomes" id="UP000203589"/>
    </source>
</evidence>
<organism evidence="3 4">
    <name type="scientific">Antarctobacter heliothermus</name>
    <dbReference type="NCBI Taxonomy" id="74033"/>
    <lineage>
        <taxon>Bacteria</taxon>
        <taxon>Pseudomonadati</taxon>
        <taxon>Pseudomonadota</taxon>
        <taxon>Alphaproteobacteria</taxon>
        <taxon>Rhodobacterales</taxon>
        <taxon>Roseobacteraceae</taxon>
        <taxon>Antarctobacter</taxon>
    </lineage>
</organism>
<feature type="domain" description="Helix-turn-helix" evidence="2">
    <location>
        <begin position="8"/>
        <end position="55"/>
    </location>
</feature>
<feature type="region of interest" description="Disordered" evidence="1">
    <location>
        <begin position="59"/>
        <end position="79"/>
    </location>
</feature>
<proteinExistence type="predicted"/>
<dbReference type="KEGG" id="aht:ANTHELSMS3_01716"/>
<gene>
    <name evidence="3" type="ORF">ANTHELSMS3_01716</name>
</gene>
<evidence type="ECO:0000313" key="3">
    <source>
        <dbReference type="EMBL" id="ASP20405.1"/>
    </source>
</evidence>
<dbReference type="SUPFAM" id="SSF46955">
    <property type="entry name" value="Putative DNA-binding domain"/>
    <property type="match status" value="1"/>
</dbReference>
<dbReference type="InterPro" id="IPR041657">
    <property type="entry name" value="HTH_17"/>
</dbReference>
<dbReference type="RefSeq" id="WP_094037009.1">
    <property type="nucleotide sequence ID" value="NZ_CP022540.1"/>
</dbReference>
<protein>
    <submittedName>
        <fullName evidence="3">Helix-turn-helix domain protein</fullName>
    </submittedName>
</protein>
<dbReference type="InterPro" id="IPR009061">
    <property type="entry name" value="DNA-bd_dom_put_sf"/>
</dbReference>
<dbReference type="GO" id="GO:0003677">
    <property type="term" value="F:DNA binding"/>
    <property type="evidence" value="ECO:0007669"/>
    <property type="project" value="InterPro"/>
</dbReference>
<sequence>MTREQYQTVKEVADLLKVNEASVRNWIKSGQLRAIEIGKGWRVADSDLEAFLCSHSTRAKDITHQEDEASQGGDSEHES</sequence>
<evidence type="ECO:0000256" key="1">
    <source>
        <dbReference type="SAM" id="MobiDB-lite"/>
    </source>
</evidence>
<dbReference type="Proteomes" id="UP000203589">
    <property type="component" value="Chromosome"/>
</dbReference>
<dbReference type="InterPro" id="IPR010093">
    <property type="entry name" value="SinI_DNA-bd"/>
</dbReference>
<dbReference type="OrthoDB" id="5459819at2"/>
<dbReference type="Gene3D" id="1.10.1660.10">
    <property type="match status" value="1"/>
</dbReference>
<dbReference type="Pfam" id="PF12728">
    <property type="entry name" value="HTH_17"/>
    <property type="match status" value="1"/>
</dbReference>